<name>A0ABX9NBX2_9MICO</name>
<accession>A0ABX9NBX2</accession>
<feature type="domain" description="LysM" evidence="2">
    <location>
        <begin position="237"/>
        <end position="281"/>
    </location>
</feature>
<dbReference type="EMBL" id="QWEE01000009">
    <property type="protein sequence ID" value="RII94422.1"/>
    <property type="molecule type" value="Genomic_DNA"/>
</dbReference>
<dbReference type="InterPro" id="IPR056563">
    <property type="entry name" value="LysM3_LYK4_5"/>
</dbReference>
<protein>
    <submittedName>
        <fullName evidence="3">LysM peptidoglycan-binding domain-containing protein</fullName>
    </submittedName>
</protein>
<organism evidence="3 4">
    <name type="scientific">Clavibacter californiensis</name>
    <dbReference type="NCBI Taxonomy" id="1401995"/>
    <lineage>
        <taxon>Bacteria</taxon>
        <taxon>Bacillati</taxon>
        <taxon>Actinomycetota</taxon>
        <taxon>Actinomycetes</taxon>
        <taxon>Micrococcales</taxon>
        <taxon>Microbacteriaceae</taxon>
        <taxon>Clavibacter</taxon>
    </lineage>
</organism>
<comment type="caution">
    <text evidence="3">The sequence shown here is derived from an EMBL/GenBank/DDBJ whole genome shotgun (WGS) entry which is preliminary data.</text>
</comment>
<dbReference type="PANTHER" id="PTHR33734">
    <property type="entry name" value="LYSM DOMAIN-CONTAINING GPI-ANCHORED PROTEIN 2"/>
    <property type="match status" value="1"/>
</dbReference>
<dbReference type="PROSITE" id="PS51782">
    <property type="entry name" value="LYSM"/>
    <property type="match status" value="3"/>
</dbReference>
<dbReference type="InterPro" id="IPR036779">
    <property type="entry name" value="LysM_dom_sf"/>
</dbReference>
<reference evidence="3 4" key="1">
    <citation type="submission" date="2018-08" db="EMBL/GenBank/DDBJ databases">
        <title>Genome Sequence of Clavibacter michiganensis Subspecies type strains, and the Atypical Peach-Colored Strains Isolated from Tomato.</title>
        <authorList>
            <person name="Osdaghi E."/>
            <person name="Portier P."/>
            <person name="Briand M."/>
            <person name="Jacques M.-A."/>
        </authorList>
    </citation>
    <scope>NUCLEOTIDE SEQUENCE [LARGE SCALE GENOMIC DNA]</scope>
    <source>
        <strain evidence="3 4">CFBP 8216</strain>
    </source>
</reference>
<dbReference type="Pfam" id="PF01476">
    <property type="entry name" value="LysM"/>
    <property type="match status" value="2"/>
</dbReference>
<proteinExistence type="predicted"/>
<dbReference type="CDD" id="cd00118">
    <property type="entry name" value="LysM"/>
    <property type="match status" value="3"/>
</dbReference>
<evidence type="ECO:0000256" key="1">
    <source>
        <dbReference type="SAM" id="MobiDB-lite"/>
    </source>
</evidence>
<evidence type="ECO:0000313" key="3">
    <source>
        <dbReference type="EMBL" id="RII94422.1"/>
    </source>
</evidence>
<dbReference type="PANTHER" id="PTHR33734:SF22">
    <property type="entry name" value="MEMBRANE-BOUND LYTIC MUREIN TRANSGLYCOSYLASE D"/>
    <property type="match status" value="1"/>
</dbReference>
<feature type="domain" description="LysM" evidence="2">
    <location>
        <begin position="166"/>
        <end position="210"/>
    </location>
</feature>
<dbReference type="InterPro" id="IPR018392">
    <property type="entry name" value="LysM"/>
</dbReference>
<dbReference type="Pfam" id="PF23473">
    <property type="entry name" value="LysM3_LYK4_5"/>
    <property type="match status" value="1"/>
</dbReference>
<dbReference type="Proteomes" id="UP000265355">
    <property type="component" value="Unassembled WGS sequence"/>
</dbReference>
<evidence type="ECO:0000313" key="4">
    <source>
        <dbReference type="Proteomes" id="UP000265355"/>
    </source>
</evidence>
<evidence type="ECO:0000259" key="2">
    <source>
        <dbReference type="PROSITE" id="PS51782"/>
    </source>
</evidence>
<gene>
    <name evidence="3" type="ORF">DZF98_01540</name>
</gene>
<dbReference type="SUPFAM" id="SSF54106">
    <property type="entry name" value="LysM domain"/>
    <property type="match status" value="3"/>
</dbReference>
<dbReference type="SMART" id="SM00257">
    <property type="entry name" value="LysM"/>
    <property type="match status" value="3"/>
</dbReference>
<feature type="region of interest" description="Disordered" evidence="1">
    <location>
        <begin position="1"/>
        <end position="24"/>
    </location>
</feature>
<sequence>MPMTEPTSPRDPSRSSDTATGRSANRRSKALLATMPIVLVGSLAVSLGMATPAEAAPVKRVPKAKSGATQTKLPRVAAPTAAATAAPMAAPAAAPMVAAPATYVVEQGDTVSTIAGRFGLSTASVLAQNGLGWKTTIFPGQTLTLGGSGTGASTAAPAAASSGAGASYTVVAGDTVTGIAGKHGVSTSSVLQANGLQATSTIFPGNRLTIPGAGSTATSAPSTPASASPAAKQGLSGTYTIATGDTLHSIATKSGVTVQDLLNANGLNWSSIIYAGSKLTIPHASTAVVQVASLDGTTIMTDEMRRNARVIVEVGRSAGVSDYGLVIALATAAQESTLRNLDWGDRDSIGLFQQRPSQGWGEPADLNDPVYASQAFFGGSVNPNPGATRGLLDIPGWKSMTVTQAAQAVQYSAYPDAYAKWEASAWAWLDEIG</sequence>
<feature type="domain" description="LysM" evidence="2">
    <location>
        <begin position="101"/>
        <end position="145"/>
    </location>
</feature>
<dbReference type="Gene3D" id="3.10.350.10">
    <property type="entry name" value="LysM domain"/>
    <property type="match status" value="3"/>
</dbReference>
<keyword evidence="4" id="KW-1185">Reference proteome</keyword>